<dbReference type="Gene3D" id="6.10.20.100">
    <property type="match status" value="1"/>
</dbReference>
<dbReference type="Pfam" id="PF01924">
    <property type="entry name" value="HypD"/>
    <property type="match status" value="1"/>
</dbReference>
<sequence>MEHTEQYRDGKLCASLAGQITSMCTEDMRIMEVCGTHTVSIFRHGIRTLLPRSLSLISGPGCPVCVTDQAELDAFIEIANMPDTILATFGDLMRVPATGSSLEKEKARGKDIRMVYSTMDALALARANPDRQVVFAGVGFETTAPTIAASILAAHAENLSNYSVYCAHKLVPPALEALMGLSGVEIHGFLLPGHVSVIIGGQAYASFFEKHRIPCVIAGFEPADMLMGIQELTEMISSNTPGLENAYGRAVSWQGNPRAQKVMDRVFKTANARWRGLGEIAKSGLSIREEFAAFDAARRFSIDPRPAAAPAGCACGEVLTGRCLPPDCRLYGTACTPADPLGPCMVSSEGTCAAYWKYNR</sequence>
<dbReference type="Proteomes" id="UP000525298">
    <property type="component" value="Unassembled WGS sequence"/>
</dbReference>
<dbReference type="PIRSF" id="PIRSF005622">
    <property type="entry name" value="Hydrgn_mat_hypD"/>
    <property type="match status" value="1"/>
</dbReference>
<evidence type="ECO:0000256" key="2">
    <source>
        <dbReference type="ARBA" id="ARBA00022723"/>
    </source>
</evidence>
<comment type="caution">
    <text evidence="4">The sequence shown here is derived from an EMBL/GenBank/DDBJ whole genome shotgun (WGS) entry which is preliminary data.</text>
</comment>
<dbReference type="Gene3D" id="3.40.50.11740">
    <property type="entry name" value="HypD, alpha/beta domain 2"/>
    <property type="match status" value="2"/>
</dbReference>
<dbReference type="GO" id="GO:0070025">
    <property type="term" value="F:carbon monoxide binding"/>
    <property type="evidence" value="ECO:0007669"/>
    <property type="project" value="TreeGrafter"/>
</dbReference>
<reference evidence="4 5" key="1">
    <citation type="submission" date="2020-07" db="EMBL/GenBank/DDBJ databases">
        <title>Genomic Encyclopedia of Type Strains, Phase IV (KMG-IV): sequencing the most valuable type-strain genomes for metagenomic binning, comparative biology and taxonomic classification.</title>
        <authorList>
            <person name="Goeker M."/>
        </authorList>
    </citation>
    <scope>NUCLEOTIDE SEQUENCE [LARGE SCALE GENOMIC DNA]</scope>
    <source>
        <strain evidence="4 5">DSM 17721</strain>
    </source>
</reference>
<accession>A0A7W0C6M7</accession>
<dbReference type="RefSeq" id="WP_181549830.1">
    <property type="nucleotide sequence ID" value="NZ_JACDUS010000001.1"/>
</dbReference>
<dbReference type="PANTHER" id="PTHR30149:SF0">
    <property type="entry name" value="HYDROGENASE MATURATION FACTOR HYPD"/>
    <property type="match status" value="1"/>
</dbReference>
<dbReference type="InterPro" id="IPR042244">
    <property type="entry name" value="HypD_2_sf"/>
</dbReference>
<dbReference type="GO" id="GO:0005506">
    <property type="term" value="F:iron ion binding"/>
    <property type="evidence" value="ECO:0007669"/>
    <property type="project" value="TreeGrafter"/>
</dbReference>
<keyword evidence="3" id="KW-0408">Iron</keyword>
<dbReference type="EMBL" id="JACDUS010000001">
    <property type="protein sequence ID" value="MBA2880170.1"/>
    <property type="molecule type" value="Genomic_DNA"/>
</dbReference>
<protein>
    <submittedName>
        <fullName evidence="4">Hydrogenase expression/formation protein HypD</fullName>
    </submittedName>
</protein>
<organism evidence="4 5">
    <name type="scientific">Desulfosalsimonas propionicica</name>
    <dbReference type="NCBI Taxonomy" id="332175"/>
    <lineage>
        <taxon>Bacteria</taxon>
        <taxon>Pseudomonadati</taxon>
        <taxon>Thermodesulfobacteriota</taxon>
        <taxon>Desulfobacteria</taxon>
        <taxon>Desulfobacterales</taxon>
        <taxon>Desulfosalsimonadaceae</taxon>
        <taxon>Desulfosalsimonas</taxon>
    </lineage>
</organism>
<keyword evidence="2" id="KW-0479">Metal-binding</keyword>
<dbReference type="InterPro" id="IPR002780">
    <property type="entry name" value="Hyd_form_HypD"/>
</dbReference>
<dbReference type="InterPro" id="IPR042243">
    <property type="entry name" value="HypD_1"/>
</dbReference>
<evidence type="ECO:0000256" key="1">
    <source>
        <dbReference type="ARBA" id="ARBA00007888"/>
    </source>
</evidence>
<proteinExistence type="inferred from homology"/>
<dbReference type="GO" id="GO:0051539">
    <property type="term" value="F:4 iron, 4 sulfur cluster binding"/>
    <property type="evidence" value="ECO:0007669"/>
    <property type="project" value="TreeGrafter"/>
</dbReference>
<comment type="similarity">
    <text evidence="1">Belongs to the HypD family.</text>
</comment>
<evidence type="ECO:0000313" key="4">
    <source>
        <dbReference type="EMBL" id="MBA2880170.1"/>
    </source>
</evidence>
<dbReference type="PANTHER" id="PTHR30149">
    <property type="entry name" value="HYDROGENASE PROTEIN ASSEMBLY PROTEIN HYPD"/>
    <property type="match status" value="1"/>
</dbReference>
<keyword evidence="5" id="KW-1185">Reference proteome</keyword>
<dbReference type="AlphaFoldDB" id="A0A7W0C6M7"/>
<evidence type="ECO:0000256" key="3">
    <source>
        <dbReference type="ARBA" id="ARBA00023004"/>
    </source>
</evidence>
<gene>
    <name evidence="4" type="ORF">HNR65_000477</name>
</gene>
<dbReference type="GO" id="GO:0051604">
    <property type="term" value="P:protein maturation"/>
    <property type="evidence" value="ECO:0007669"/>
    <property type="project" value="TreeGrafter"/>
</dbReference>
<name>A0A7W0C6M7_9BACT</name>
<dbReference type="NCBIfam" id="TIGR00075">
    <property type="entry name" value="hypD"/>
    <property type="match status" value="1"/>
</dbReference>
<evidence type="ECO:0000313" key="5">
    <source>
        <dbReference type="Proteomes" id="UP000525298"/>
    </source>
</evidence>